<dbReference type="EMBL" id="AJWY01014009">
    <property type="protein sequence ID" value="EKC45071.1"/>
    <property type="molecule type" value="Genomic_DNA"/>
</dbReference>
<feature type="domain" description="Ribosomal RNA large subunit methyltransferase K/L-like methyltransferase" evidence="1">
    <location>
        <begin position="2"/>
        <end position="158"/>
    </location>
</feature>
<dbReference type="PANTHER" id="PTHR47313">
    <property type="entry name" value="RIBOSOMAL RNA LARGE SUBUNIT METHYLTRANSFERASE K/L"/>
    <property type="match status" value="1"/>
</dbReference>
<name>K1SCM9_9ZZZZ</name>
<dbReference type="SUPFAM" id="SSF53335">
    <property type="entry name" value="S-adenosyl-L-methionine-dependent methyltransferases"/>
    <property type="match status" value="1"/>
</dbReference>
<dbReference type="Pfam" id="PF01170">
    <property type="entry name" value="UPF0020"/>
    <property type="match status" value="1"/>
</dbReference>
<reference evidence="2" key="1">
    <citation type="journal article" date="2013" name="Environ. Microbiol.">
        <title>Microbiota from the distal guts of lean and obese adolescents exhibit partial functional redundancy besides clear differences in community structure.</title>
        <authorList>
            <person name="Ferrer M."/>
            <person name="Ruiz A."/>
            <person name="Lanza F."/>
            <person name="Haange S.B."/>
            <person name="Oberbach A."/>
            <person name="Till H."/>
            <person name="Bargiela R."/>
            <person name="Campoy C."/>
            <person name="Segura M.T."/>
            <person name="Richter M."/>
            <person name="von Bergen M."/>
            <person name="Seifert J."/>
            <person name="Suarez A."/>
        </authorList>
    </citation>
    <scope>NUCLEOTIDE SEQUENCE</scope>
</reference>
<evidence type="ECO:0000259" key="1">
    <source>
        <dbReference type="Pfam" id="PF01170"/>
    </source>
</evidence>
<dbReference type="InterPro" id="IPR029063">
    <property type="entry name" value="SAM-dependent_MTases_sf"/>
</dbReference>
<evidence type="ECO:0000313" key="2">
    <source>
        <dbReference type="EMBL" id="EKC45071.1"/>
    </source>
</evidence>
<gene>
    <name evidence="2" type="ORF">LEA_20388</name>
</gene>
<dbReference type="PANTHER" id="PTHR47313:SF1">
    <property type="entry name" value="RIBOSOMAL RNA LARGE SUBUNIT METHYLTRANSFERASE K_L"/>
    <property type="match status" value="1"/>
</dbReference>
<dbReference type="Gene3D" id="3.40.50.150">
    <property type="entry name" value="Vaccinia Virus protein VP39"/>
    <property type="match status" value="1"/>
</dbReference>
<comment type="caution">
    <text evidence="2">The sequence shown here is derived from an EMBL/GenBank/DDBJ whole genome shotgun (WGS) entry which is preliminary data.</text>
</comment>
<keyword evidence="2" id="KW-0808">Transferase</keyword>
<dbReference type="GO" id="GO:0070043">
    <property type="term" value="F:rRNA (guanine-N7-)-methyltransferase activity"/>
    <property type="evidence" value="ECO:0007669"/>
    <property type="project" value="TreeGrafter"/>
</dbReference>
<dbReference type="InterPro" id="IPR000241">
    <property type="entry name" value="RlmKL-like_Mtase"/>
</dbReference>
<dbReference type="AlphaFoldDB" id="K1SCM9"/>
<organism evidence="2">
    <name type="scientific">human gut metagenome</name>
    <dbReference type="NCBI Taxonomy" id="408170"/>
    <lineage>
        <taxon>unclassified sequences</taxon>
        <taxon>metagenomes</taxon>
        <taxon>organismal metagenomes</taxon>
    </lineage>
</organism>
<protein>
    <submittedName>
        <fullName evidence="2">N6-adenine-specific DNA methylase</fullName>
    </submittedName>
</protein>
<keyword evidence="2" id="KW-0489">Methyltransferase</keyword>
<accession>K1SCM9</accession>
<proteinExistence type="predicted"/>
<sequence length="163" mass="19085">MLVHNIAPGLKRHFVSERFPFIPYEIWESEREKAESEIITESDFKAYGFDINRQTLETAKENAIRAGVADKIEFARADIRDFAPKSEKGTVITNPPYGERMLSQKEVDDLIRSMGRVFPRKHGWSYSIISPSETFEESFGRKADKRRKLYNGMIKCQLYFYFK</sequence>
<dbReference type="GO" id="GO:0008990">
    <property type="term" value="F:rRNA (guanine-N2-)-methyltransferase activity"/>
    <property type="evidence" value="ECO:0007669"/>
    <property type="project" value="TreeGrafter"/>
</dbReference>
<dbReference type="CDD" id="cd02440">
    <property type="entry name" value="AdoMet_MTases"/>
    <property type="match status" value="1"/>
</dbReference>